<gene>
    <name evidence="2" type="ORF">TRAPUB_8220</name>
</gene>
<comment type="caution">
    <text evidence="2">The sequence shown here is derived from an EMBL/GenBank/DDBJ whole genome shotgun (WGS) entry which is preliminary data.</text>
</comment>
<dbReference type="Proteomes" id="UP000184267">
    <property type="component" value="Unassembled WGS sequence"/>
</dbReference>
<sequence>MNGSGAGMDEVLKYRGRSGFGLNIRGRRGVLSWQDWEGCTPPNSTVDHRARASGGMSQTNVQIASLVATPRAVTVVRRLAAVRMRAPSLVKQLSTAESARRLVHKATTHPRPREERN</sequence>
<evidence type="ECO:0000256" key="1">
    <source>
        <dbReference type="SAM" id="MobiDB-lite"/>
    </source>
</evidence>
<evidence type="ECO:0000313" key="3">
    <source>
        <dbReference type="Proteomes" id="UP000184267"/>
    </source>
</evidence>
<dbReference type="AlphaFoldDB" id="A0A1M2W5Q6"/>
<proteinExistence type="predicted"/>
<dbReference type="EMBL" id="MNAD01000189">
    <property type="protein sequence ID" value="OJT15205.1"/>
    <property type="molecule type" value="Genomic_DNA"/>
</dbReference>
<feature type="compositionally biased region" description="Basic residues" evidence="1">
    <location>
        <begin position="101"/>
        <end position="110"/>
    </location>
</feature>
<feature type="region of interest" description="Disordered" evidence="1">
    <location>
        <begin position="94"/>
        <end position="117"/>
    </location>
</feature>
<protein>
    <submittedName>
        <fullName evidence="2">Uncharacterized protein</fullName>
    </submittedName>
</protein>
<organism evidence="2 3">
    <name type="scientific">Trametes pubescens</name>
    <name type="common">White-rot fungus</name>
    <dbReference type="NCBI Taxonomy" id="154538"/>
    <lineage>
        <taxon>Eukaryota</taxon>
        <taxon>Fungi</taxon>
        <taxon>Dikarya</taxon>
        <taxon>Basidiomycota</taxon>
        <taxon>Agaricomycotina</taxon>
        <taxon>Agaricomycetes</taxon>
        <taxon>Polyporales</taxon>
        <taxon>Polyporaceae</taxon>
        <taxon>Trametes</taxon>
    </lineage>
</organism>
<accession>A0A1M2W5Q6</accession>
<reference evidence="2 3" key="1">
    <citation type="submission" date="2016-10" db="EMBL/GenBank/DDBJ databases">
        <title>Genome sequence of the basidiomycete white-rot fungus Trametes pubescens.</title>
        <authorList>
            <person name="Makela M.R."/>
            <person name="Granchi Z."/>
            <person name="Peng M."/>
            <person name="De Vries R.P."/>
            <person name="Grigoriev I."/>
            <person name="Riley R."/>
            <person name="Hilden K."/>
        </authorList>
    </citation>
    <scope>NUCLEOTIDE SEQUENCE [LARGE SCALE GENOMIC DNA]</scope>
    <source>
        <strain evidence="2 3">FBCC735</strain>
    </source>
</reference>
<evidence type="ECO:0000313" key="2">
    <source>
        <dbReference type="EMBL" id="OJT15205.1"/>
    </source>
</evidence>
<name>A0A1M2W5Q6_TRAPU</name>
<keyword evidence="3" id="KW-1185">Reference proteome</keyword>